<dbReference type="InterPro" id="IPR036388">
    <property type="entry name" value="WH-like_DNA-bd_sf"/>
</dbReference>
<proteinExistence type="predicted"/>
<reference evidence="4 5" key="3">
    <citation type="journal article" date="2016" name="Stand. Genomic Sci.">
        <title>Complete genome sequence of 'Halanaeroarchaeum sulfurireducens' M27-SA2, a sulfur-reducing and acetate-oxidizing haloarchaeon from the deep-sea hypersaline anoxic lake Medee.</title>
        <authorList>
            <person name="Messina E."/>
            <person name="Sorokin D.Y."/>
            <person name="Kublanov I.V."/>
            <person name="Toshchakov S."/>
            <person name="Lopatina A."/>
            <person name="Arcadi E."/>
            <person name="Smedile F."/>
            <person name="La Spada G."/>
            <person name="La Cono V."/>
            <person name="Yakimov M.M."/>
        </authorList>
    </citation>
    <scope>NUCLEOTIDE SEQUENCE [LARGE SCALE GENOMIC DNA]</scope>
    <source>
        <strain evidence="4 5">M27-SA2</strain>
    </source>
</reference>
<gene>
    <name evidence="4" type="ORF">HLASA_1824</name>
    <name evidence="3" type="ORF">HLASF_1838</name>
</gene>
<dbReference type="InterPro" id="IPR036390">
    <property type="entry name" value="WH_DNA-bd_sf"/>
</dbReference>
<reference evidence="3 6" key="1">
    <citation type="journal article" date="2015" name="ISME J.">
        <title>Elemental sulfur and acetate can support life of a novel strictly anaerobic haloarchaeon.</title>
        <authorList>
            <person name="Sorokin D.Y."/>
            <person name="Kublanov I.V."/>
            <person name="Gavrilov S.N."/>
            <person name="Rojo D."/>
            <person name="Roman P."/>
            <person name="Golyshin P.N."/>
            <person name="Slepak V.Z."/>
            <person name="Smedile F."/>
            <person name="Ferrer M."/>
            <person name="Messina E."/>
            <person name="La Cono V."/>
            <person name="Yakimov M.M."/>
        </authorList>
    </citation>
    <scope>NUCLEOTIDE SEQUENCE [LARGE SCALE GENOMIC DNA]</scope>
    <source>
        <strain evidence="3 6">HSR2</strain>
    </source>
</reference>
<dbReference type="STRING" id="1604004.HLASA_1824"/>
<dbReference type="GeneID" id="26011158"/>
<dbReference type="Proteomes" id="UP000060390">
    <property type="component" value="Chromosome"/>
</dbReference>
<dbReference type="Proteomes" id="UP000069906">
    <property type="component" value="Chromosome"/>
</dbReference>
<feature type="domain" description="Methanogenesis regulatory protein FilR1 middle" evidence="1">
    <location>
        <begin position="124"/>
        <end position="241"/>
    </location>
</feature>
<evidence type="ECO:0000313" key="5">
    <source>
        <dbReference type="Proteomes" id="UP000060390"/>
    </source>
</evidence>
<dbReference type="KEGG" id="hsf:HLASA_1824"/>
<sequence length="259" mass="29435">MDKSVEVAKFLADSPHRMPILRTIRDRNRPARADIVDRVDASRRTVKRALDRFHERGWILRENDEIVLTVGGAFVLEAFEDFAGPVLIVEELRPFVSRVRAEDCRAGPAEFENTTIIDTDTNNPFAAVEHLLDQYREATDRAHVLLSYVSRNILKELLETAGNEELDLVIVVDESVRRAIETTPAYRELLERHGENATLHRVEKTFPLSCALIDDTAMVSVTNDEGVPTVLLQSSNRAFVSVIERRIRQGCEQARRFSV</sequence>
<dbReference type="AlphaFoldDB" id="A0A0F7PFJ9"/>
<dbReference type="Gene3D" id="1.10.10.10">
    <property type="entry name" value="Winged helix-like DNA-binding domain superfamily/Winged helix DNA-binding domain"/>
    <property type="match status" value="1"/>
</dbReference>
<keyword evidence="6" id="KW-1185">Reference proteome</keyword>
<dbReference type="InterPro" id="IPR057527">
    <property type="entry name" value="HVO_A0261-like_N"/>
</dbReference>
<dbReference type="OrthoDB" id="330490at2157"/>
<accession>A0A0F7PFJ9</accession>
<name>A0A0F7PFJ9_9EURY</name>
<reference evidence="5" key="2">
    <citation type="submission" date="2015-05" db="EMBL/GenBank/DDBJ databases">
        <title>Complete genome sequence of Halanaeroarchaeum sulfurireducens type strain M27-SA2, a sulfate-reducer haloarchaeon from marine anoxic lake Medee.</title>
        <authorList>
            <person name="Messina E."/>
            <person name="Kublanov I.V."/>
            <person name="Toshchakov S."/>
            <person name="Arcadi E."/>
            <person name="La Spada G."/>
            <person name="La Cono V."/>
            <person name="Yakimov M.M."/>
        </authorList>
    </citation>
    <scope>NUCLEOTIDE SEQUENCE [LARGE SCALE GENOMIC DNA]</scope>
    <source>
        <strain evidence="5">M27-SA2</strain>
    </source>
</reference>
<evidence type="ECO:0000313" key="4">
    <source>
        <dbReference type="EMBL" id="ALG82703.1"/>
    </source>
</evidence>
<dbReference type="SUPFAM" id="SSF46785">
    <property type="entry name" value="Winged helix' DNA-binding domain"/>
    <property type="match status" value="1"/>
</dbReference>
<protein>
    <submittedName>
        <fullName evidence="3">Uncharacterized protein</fullName>
    </submittedName>
</protein>
<dbReference type="EMBL" id="CP011564">
    <property type="protein sequence ID" value="ALG82703.1"/>
    <property type="molecule type" value="Genomic_DNA"/>
</dbReference>
<dbReference type="Pfam" id="PF08350">
    <property type="entry name" value="FilR1_middle"/>
    <property type="match status" value="1"/>
</dbReference>
<dbReference type="EMBL" id="CP008874">
    <property type="protein sequence ID" value="AKH98309.1"/>
    <property type="molecule type" value="Genomic_DNA"/>
</dbReference>
<evidence type="ECO:0000313" key="6">
    <source>
        <dbReference type="Proteomes" id="UP000069906"/>
    </source>
</evidence>
<organism evidence="3 6">
    <name type="scientific">Halanaeroarchaeum sulfurireducens</name>
    <dbReference type="NCBI Taxonomy" id="1604004"/>
    <lineage>
        <taxon>Archaea</taxon>
        <taxon>Methanobacteriati</taxon>
        <taxon>Methanobacteriota</taxon>
        <taxon>Stenosarchaea group</taxon>
        <taxon>Halobacteria</taxon>
        <taxon>Halobacteriales</taxon>
        <taxon>Halobacteriaceae</taxon>
        <taxon>Halanaeroarchaeum</taxon>
    </lineage>
</organism>
<evidence type="ECO:0000259" key="1">
    <source>
        <dbReference type="Pfam" id="PF08350"/>
    </source>
</evidence>
<dbReference type="KEGG" id="hsu:HLASF_1838"/>
<dbReference type="RefSeq" id="WP_050048980.1">
    <property type="nucleotide sequence ID" value="NZ_CP008874.1"/>
</dbReference>
<evidence type="ECO:0000313" key="3">
    <source>
        <dbReference type="EMBL" id="AKH98309.1"/>
    </source>
</evidence>
<evidence type="ECO:0000259" key="2">
    <source>
        <dbReference type="Pfam" id="PF25213"/>
    </source>
</evidence>
<dbReference type="Pfam" id="PF25213">
    <property type="entry name" value="HVO_A0261_N"/>
    <property type="match status" value="1"/>
</dbReference>
<feature type="domain" description="HVO-A0261-like N-terminal" evidence="2">
    <location>
        <begin position="8"/>
        <end position="83"/>
    </location>
</feature>
<dbReference type="HOGENOM" id="CLU_1072014_0_0_2"/>
<dbReference type="InterPro" id="IPR013561">
    <property type="entry name" value="FilR1_middle_dom"/>
</dbReference>